<gene>
    <name evidence="2" type="ORF">ACFFGN_23770</name>
</gene>
<evidence type="ECO:0000313" key="2">
    <source>
        <dbReference type="EMBL" id="MFC0627114.1"/>
    </source>
</evidence>
<name>A0ABV6QR56_9ACTN</name>
<protein>
    <submittedName>
        <fullName evidence="2">Uncharacterized protein</fullName>
    </submittedName>
</protein>
<dbReference type="Proteomes" id="UP001589890">
    <property type="component" value="Unassembled WGS sequence"/>
</dbReference>
<dbReference type="RefSeq" id="WP_380051422.1">
    <property type="nucleotide sequence ID" value="NZ_JBHLTC010000030.1"/>
</dbReference>
<feature type="region of interest" description="Disordered" evidence="1">
    <location>
        <begin position="1"/>
        <end position="30"/>
    </location>
</feature>
<evidence type="ECO:0000256" key="1">
    <source>
        <dbReference type="SAM" id="MobiDB-lite"/>
    </source>
</evidence>
<keyword evidence="3" id="KW-1185">Reference proteome</keyword>
<accession>A0ABV6QR56</accession>
<sequence>MHKFNSPPSWPVPPTDRWRPPIGWSPDPAWPPAPDGWKFWLNGRGMPASGPIGAFGAVQGGRLEVVAADSSQLLMTV</sequence>
<reference evidence="2 3" key="1">
    <citation type="submission" date="2024-09" db="EMBL/GenBank/DDBJ databases">
        <authorList>
            <person name="Sun Q."/>
            <person name="Mori K."/>
        </authorList>
    </citation>
    <scope>NUCLEOTIDE SEQUENCE [LARGE SCALE GENOMIC DNA]</scope>
    <source>
        <strain evidence="2 3">CGMCC 1.15906</strain>
    </source>
</reference>
<dbReference type="EMBL" id="JBHLTC010000030">
    <property type="protein sequence ID" value="MFC0627114.1"/>
    <property type="molecule type" value="Genomic_DNA"/>
</dbReference>
<organism evidence="2 3">
    <name type="scientific">Kribbella deserti</name>
    <dbReference type="NCBI Taxonomy" id="1926257"/>
    <lineage>
        <taxon>Bacteria</taxon>
        <taxon>Bacillati</taxon>
        <taxon>Actinomycetota</taxon>
        <taxon>Actinomycetes</taxon>
        <taxon>Propionibacteriales</taxon>
        <taxon>Kribbellaceae</taxon>
        <taxon>Kribbella</taxon>
    </lineage>
</organism>
<evidence type="ECO:0000313" key="3">
    <source>
        <dbReference type="Proteomes" id="UP001589890"/>
    </source>
</evidence>
<proteinExistence type="predicted"/>
<comment type="caution">
    <text evidence="2">The sequence shown here is derived from an EMBL/GenBank/DDBJ whole genome shotgun (WGS) entry which is preliminary data.</text>
</comment>